<protein>
    <submittedName>
        <fullName evidence="2">Uncharacterized protein</fullName>
    </submittedName>
</protein>
<organism evidence="2 3">
    <name type="scientific">Vigna mungo</name>
    <name type="common">Black gram</name>
    <name type="synonym">Phaseolus mungo</name>
    <dbReference type="NCBI Taxonomy" id="3915"/>
    <lineage>
        <taxon>Eukaryota</taxon>
        <taxon>Viridiplantae</taxon>
        <taxon>Streptophyta</taxon>
        <taxon>Embryophyta</taxon>
        <taxon>Tracheophyta</taxon>
        <taxon>Spermatophyta</taxon>
        <taxon>Magnoliopsida</taxon>
        <taxon>eudicotyledons</taxon>
        <taxon>Gunneridae</taxon>
        <taxon>Pentapetalae</taxon>
        <taxon>rosids</taxon>
        <taxon>fabids</taxon>
        <taxon>Fabales</taxon>
        <taxon>Fabaceae</taxon>
        <taxon>Papilionoideae</taxon>
        <taxon>50 kb inversion clade</taxon>
        <taxon>NPAAA clade</taxon>
        <taxon>indigoferoid/millettioid clade</taxon>
        <taxon>Phaseoleae</taxon>
        <taxon>Vigna</taxon>
    </lineage>
</organism>
<evidence type="ECO:0000313" key="3">
    <source>
        <dbReference type="Proteomes" id="UP001374535"/>
    </source>
</evidence>
<dbReference type="Proteomes" id="UP001374535">
    <property type="component" value="Chromosome 4"/>
</dbReference>
<reference evidence="2 3" key="1">
    <citation type="journal article" date="2023" name="Life. Sci Alliance">
        <title>Evolutionary insights into 3D genome organization and epigenetic landscape of Vigna mungo.</title>
        <authorList>
            <person name="Junaid A."/>
            <person name="Singh B."/>
            <person name="Bhatia S."/>
        </authorList>
    </citation>
    <scope>NUCLEOTIDE SEQUENCE [LARGE SCALE GENOMIC DNA]</scope>
    <source>
        <strain evidence="2">Urdbean</strain>
    </source>
</reference>
<evidence type="ECO:0000256" key="1">
    <source>
        <dbReference type="SAM" id="Phobius"/>
    </source>
</evidence>
<proteinExistence type="predicted"/>
<dbReference type="PANTHER" id="PTHR10775">
    <property type="entry name" value="OS08G0208400 PROTEIN"/>
    <property type="match status" value="1"/>
</dbReference>
<name>A0AAQ3NQI1_VIGMU</name>
<accession>A0AAQ3NQI1</accession>
<keyword evidence="1" id="KW-0472">Membrane</keyword>
<feature type="transmembrane region" description="Helical" evidence="1">
    <location>
        <begin position="31"/>
        <end position="52"/>
    </location>
</feature>
<dbReference type="EMBL" id="CP144697">
    <property type="protein sequence ID" value="WVZ14550.1"/>
    <property type="molecule type" value="Genomic_DNA"/>
</dbReference>
<dbReference type="PANTHER" id="PTHR10775:SF180">
    <property type="entry name" value="TRANSPOSON, EN_SPM-LIKE, TRANSPOSASE-ASSOCIATED DOMAIN PROTEIN-RELATED"/>
    <property type="match status" value="1"/>
</dbReference>
<keyword evidence="1" id="KW-1133">Transmembrane helix</keyword>
<keyword evidence="3" id="KW-1185">Reference proteome</keyword>
<dbReference type="AlphaFoldDB" id="A0AAQ3NQI1"/>
<evidence type="ECO:0000313" key="2">
    <source>
        <dbReference type="EMBL" id="WVZ14550.1"/>
    </source>
</evidence>
<keyword evidence="1" id="KW-0812">Transmembrane</keyword>
<gene>
    <name evidence="2" type="ORF">V8G54_012116</name>
</gene>
<sequence>MVKEDEEENADVLCPAFSPTRLREQQLHETTVQLLLCVSLLIHFYTILGAFLGDDFRTLLCAFFNGGAACKTLAHSYISLHSIFNPFKKMSNLTRENEPVVTELESKLAVEALDADRKLEMKMEMGLGGDFQKVLDQPTTSRGTNYVEELLSDHLEGMIRDVGEDNFGRANLYDSLINDLDFTELLELLKEMFPENNTLLIRNYEAKKNLCPMGLEYQKIHVCPNDCVLYTKEFVSLKFCPICGLSWFKKKTDRNTSDKGNDDAPTKVMRYFPIIPRLKQLFSIKEDVKNLKWHVGGRKRDNLLQHPADSP</sequence>